<name>X1MXH1_9ZZZZ</name>
<proteinExistence type="predicted"/>
<sequence>MNECPLIDKCEDTVTDISFEAFCRESAEIGYKRCPTYIRMLIKHRKIFVQTPREWKKAKIEINLTLVTGFKEAGKDLHLKCLCGKPATHQLEEEHDGLANPITYLCLEDAEKTSKKYGIPIQTVVLNEEKEES</sequence>
<comment type="caution">
    <text evidence="1">The sequence shown here is derived from an EMBL/GenBank/DDBJ whole genome shotgun (WGS) entry which is preliminary data.</text>
</comment>
<accession>X1MXH1</accession>
<dbReference type="EMBL" id="BARV01020028">
    <property type="protein sequence ID" value="GAI22726.1"/>
    <property type="molecule type" value="Genomic_DNA"/>
</dbReference>
<dbReference type="AlphaFoldDB" id="X1MXH1"/>
<reference evidence="1" key="1">
    <citation type="journal article" date="2014" name="Front. Microbiol.">
        <title>High frequency of phylogenetically diverse reductive dehalogenase-homologous genes in deep subseafloor sedimentary metagenomes.</title>
        <authorList>
            <person name="Kawai M."/>
            <person name="Futagami T."/>
            <person name="Toyoda A."/>
            <person name="Takaki Y."/>
            <person name="Nishi S."/>
            <person name="Hori S."/>
            <person name="Arai W."/>
            <person name="Tsubouchi T."/>
            <person name="Morono Y."/>
            <person name="Uchiyama I."/>
            <person name="Ito T."/>
            <person name="Fujiyama A."/>
            <person name="Inagaki F."/>
            <person name="Takami H."/>
        </authorList>
    </citation>
    <scope>NUCLEOTIDE SEQUENCE</scope>
    <source>
        <strain evidence="1">Expedition CK06-06</strain>
    </source>
</reference>
<organism evidence="1">
    <name type="scientific">marine sediment metagenome</name>
    <dbReference type="NCBI Taxonomy" id="412755"/>
    <lineage>
        <taxon>unclassified sequences</taxon>
        <taxon>metagenomes</taxon>
        <taxon>ecological metagenomes</taxon>
    </lineage>
</organism>
<evidence type="ECO:0000313" key="1">
    <source>
        <dbReference type="EMBL" id="GAI22726.1"/>
    </source>
</evidence>
<protein>
    <submittedName>
        <fullName evidence="1">Uncharacterized protein</fullName>
    </submittedName>
</protein>
<gene>
    <name evidence="1" type="ORF">S06H3_33541</name>
</gene>